<reference evidence="1" key="1">
    <citation type="submission" date="2009-02" db="EMBL/GenBank/DDBJ databases">
        <title>The Genome Sequence of Blastomyces dermatitidis strain SLH14081.</title>
        <authorList>
            <consortium name="The Broad Institute Genome Sequencing Platform"/>
            <consortium name="Broad Institute Microbial Sequencing Center."/>
            <person name="Champion M."/>
            <person name="Cuomo C."/>
            <person name="Ma L.-J."/>
            <person name="Henn M.R."/>
            <person name="Klein B."/>
            <person name="Goldman B."/>
            <person name="Young S."/>
            <person name="Kodira C.D."/>
            <person name="Zeng Q."/>
            <person name="Koehrsen M."/>
            <person name="Alvarado L."/>
            <person name="Berlin A.M."/>
            <person name="Heiman D.I."/>
            <person name="Hepburn T.A."/>
            <person name="Saif S."/>
            <person name="Shea T.D."/>
            <person name="Shenoy N."/>
            <person name="Sykes S."/>
            <person name="Galagan J."/>
            <person name="Nusbaum C."/>
            <person name="Birren B."/>
        </authorList>
    </citation>
    <scope>NUCLEOTIDE SEQUENCE</scope>
    <source>
        <strain evidence="1">SLH14081</strain>
    </source>
</reference>
<proteinExistence type="predicted"/>
<dbReference type="KEGG" id="bgh:BDBG_08885"/>
<dbReference type="RefSeq" id="XP_031581091.1">
    <property type="nucleotide sequence ID" value="XM_031723769.1"/>
</dbReference>
<dbReference type="EMBL" id="GG657478">
    <property type="protein sequence ID" value="OAT13745.1"/>
    <property type="molecule type" value="Genomic_DNA"/>
</dbReference>
<dbReference type="EMBL" id="GG657478">
    <property type="protein sequence ID" value="OAT13746.1"/>
    <property type="molecule type" value="Genomic_DNA"/>
</dbReference>
<reference evidence="2" key="2">
    <citation type="journal article" date="2015" name="PLoS Genet.">
        <title>The dynamic genome and transcriptome of the human fungal pathogen Blastomyces and close relative Emmonsia.</title>
        <authorList>
            <person name="Munoz J.F."/>
            <person name="Gauthier G.M."/>
            <person name="Desjardins C.A."/>
            <person name="Gallo J.E."/>
            <person name="Holder J."/>
            <person name="Sullivan T.D."/>
            <person name="Marty A.J."/>
            <person name="Carmen J.C."/>
            <person name="Chen Z."/>
            <person name="Ding L."/>
            <person name="Gujja S."/>
            <person name="Magrini V."/>
            <person name="Misas E."/>
            <person name="Mitreva M."/>
            <person name="Priest M."/>
            <person name="Saif S."/>
            <person name="Whiston E.A."/>
            <person name="Young S."/>
            <person name="Zeng Q."/>
            <person name="Goldman W.E."/>
            <person name="Mardis E.R."/>
            <person name="Taylor J.W."/>
            <person name="McEwen J.G."/>
            <person name="Clay O.K."/>
            <person name="Klein B.S."/>
            <person name="Cuomo C.A."/>
        </authorList>
    </citation>
    <scope>NUCLEOTIDE SEQUENCE [LARGE SCALE GENOMIC DNA]</scope>
    <source>
        <strain evidence="2">SLH14081</strain>
    </source>
</reference>
<dbReference type="AlphaFoldDB" id="A0A179V087"/>
<organism evidence="1 2">
    <name type="scientific">Blastomyces gilchristii (strain SLH14081)</name>
    <name type="common">Blastomyces dermatitidis</name>
    <dbReference type="NCBI Taxonomy" id="559298"/>
    <lineage>
        <taxon>Eukaryota</taxon>
        <taxon>Fungi</taxon>
        <taxon>Dikarya</taxon>
        <taxon>Ascomycota</taxon>
        <taxon>Pezizomycotina</taxon>
        <taxon>Eurotiomycetes</taxon>
        <taxon>Eurotiomycetidae</taxon>
        <taxon>Onygenales</taxon>
        <taxon>Ajellomycetaceae</taxon>
        <taxon>Blastomyces</taxon>
    </lineage>
</organism>
<evidence type="ECO:0000313" key="2">
    <source>
        <dbReference type="Proteomes" id="UP000002038"/>
    </source>
</evidence>
<dbReference type="Proteomes" id="UP000002038">
    <property type="component" value="Unassembled WGS sequence"/>
</dbReference>
<dbReference type="VEuPathDB" id="FungiDB:BDBG_08885"/>
<sequence>MMSISFLRQATGNLTAAPYQDERQPASPDILLAIRVVLRVKDVMTTPVHALSLMMKAGVTIGLLEQGI</sequence>
<accession>A0A179V087</accession>
<evidence type="ECO:0000313" key="1">
    <source>
        <dbReference type="EMBL" id="OAT13746.1"/>
    </source>
</evidence>
<keyword evidence="2" id="KW-1185">Reference proteome</keyword>
<protein>
    <submittedName>
        <fullName evidence="1">Uncharacterized protein</fullName>
    </submittedName>
</protein>
<dbReference type="GeneID" id="42528272"/>
<name>A0A179V087_BLAGS</name>
<gene>
    <name evidence="1" type="ORF">BDBG_08885</name>
</gene>
<dbReference type="RefSeq" id="XP_031581092.1">
    <property type="nucleotide sequence ID" value="XM_031723770.1"/>
</dbReference>